<dbReference type="InterPro" id="IPR002882">
    <property type="entry name" value="CofD"/>
</dbReference>
<evidence type="ECO:0000256" key="1">
    <source>
        <dbReference type="ARBA" id="ARBA00022490"/>
    </source>
</evidence>
<dbReference type="GO" id="GO:0008360">
    <property type="term" value="P:regulation of cell shape"/>
    <property type="evidence" value="ECO:0007669"/>
    <property type="project" value="UniProtKB-UniRule"/>
</dbReference>
<dbReference type="GO" id="GO:0005737">
    <property type="term" value="C:cytoplasm"/>
    <property type="evidence" value="ECO:0007669"/>
    <property type="project" value="UniProtKB-SubCell"/>
</dbReference>
<proteinExistence type="inferred from homology"/>
<protein>
    <recommendedName>
        <fullName evidence="2">Putative gluconeogenesis factor</fullName>
    </recommendedName>
</protein>
<evidence type="ECO:0000313" key="4">
    <source>
        <dbReference type="Proteomes" id="UP000199136"/>
    </source>
</evidence>
<comment type="function">
    <text evidence="2">Required for morphogenesis under gluconeogenic growth conditions.</text>
</comment>
<dbReference type="PANTHER" id="PTHR30135">
    <property type="entry name" value="UNCHARACTERIZED PROTEIN YVCK-RELATED"/>
    <property type="match status" value="1"/>
</dbReference>
<comment type="similarity">
    <text evidence="2">Belongs to the gluconeogenesis factor family.</text>
</comment>
<dbReference type="InterPro" id="IPR038136">
    <property type="entry name" value="CofD-like_dom_sf"/>
</dbReference>
<gene>
    <name evidence="3" type="ORF">SAMN04488506_1552</name>
</gene>
<dbReference type="PANTHER" id="PTHR30135:SF3">
    <property type="entry name" value="GLUCONEOGENESIS FACTOR-RELATED"/>
    <property type="match status" value="1"/>
</dbReference>
<name>A0A1I5XQW9_9LACT</name>
<dbReference type="InterPro" id="IPR010119">
    <property type="entry name" value="Gluconeogen_factor"/>
</dbReference>
<dbReference type="Proteomes" id="UP000199136">
    <property type="component" value="Unassembled WGS sequence"/>
</dbReference>
<reference evidence="3 4" key="1">
    <citation type="submission" date="2016-10" db="EMBL/GenBank/DDBJ databases">
        <authorList>
            <person name="de Groot N.N."/>
        </authorList>
    </citation>
    <scope>NUCLEOTIDE SEQUENCE [LARGE SCALE GENOMIC DNA]</scope>
    <source>
        <strain evidence="3 4">DSM 20581</strain>
    </source>
</reference>
<keyword evidence="1 2" id="KW-0963">Cytoplasm</keyword>
<dbReference type="EMBL" id="FOXW01000005">
    <property type="protein sequence ID" value="SFQ34127.1"/>
    <property type="molecule type" value="Genomic_DNA"/>
</dbReference>
<organism evidence="3 4">
    <name type="scientific">Desemzia incerta</name>
    <dbReference type="NCBI Taxonomy" id="82801"/>
    <lineage>
        <taxon>Bacteria</taxon>
        <taxon>Bacillati</taxon>
        <taxon>Bacillota</taxon>
        <taxon>Bacilli</taxon>
        <taxon>Lactobacillales</taxon>
        <taxon>Carnobacteriaceae</taxon>
        <taxon>Desemzia</taxon>
    </lineage>
</organism>
<evidence type="ECO:0000256" key="2">
    <source>
        <dbReference type="HAMAP-Rule" id="MF_00973"/>
    </source>
</evidence>
<dbReference type="Gene3D" id="3.40.50.10680">
    <property type="entry name" value="CofD-like domains"/>
    <property type="match status" value="1"/>
</dbReference>
<dbReference type="STRING" id="82801.SAMN04488506_1552"/>
<dbReference type="AlphaFoldDB" id="A0A1I5XQW9"/>
<dbReference type="HAMAP" id="MF_00973">
    <property type="entry name" value="Gluconeogen_factor"/>
    <property type="match status" value="1"/>
</dbReference>
<dbReference type="GO" id="GO:0043743">
    <property type="term" value="F:LPPG:FO 2-phospho-L-lactate transferase activity"/>
    <property type="evidence" value="ECO:0007669"/>
    <property type="project" value="InterPro"/>
</dbReference>
<keyword evidence="4" id="KW-1185">Reference proteome</keyword>
<dbReference type="NCBIfam" id="TIGR01826">
    <property type="entry name" value="CofD_related"/>
    <property type="match status" value="1"/>
</dbReference>
<evidence type="ECO:0000313" key="3">
    <source>
        <dbReference type="EMBL" id="SFQ34127.1"/>
    </source>
</evidence>
<comment type="subcellular location">
    <subcellularLocation>
        <location evidence="2">Cytoplasm</location>
    </subcellularLocation>
</comment>
<dbReference type="OrthoDB" id="9783842at2"/>
<dbReference type="CDD" id="cd07187">
    <property type="entry name" value="YvcK_like"/>
    <property type="match status" value="1"/>
</dbReference>
<dbReference type="Pfam" id="PF01933">
    <property type="entry name" value="CofD"/>
    <property type="match status" value="1"/>
</dbReference>
<sequence>MMNEKLTRKKNRKPKIVVIGGGTGLPVILAGLRAKNADVTAIVTVADDGGSSGDLRRQVNAVPPGDIRNVLVSLSDIPEMQKEIFQYRFAVEDQSLAGHSIGNLIISAMAEMKGNIYEAIQVLGKMMMIDGHVYPAAEEPLELHAVFKDGTQVSGESSIAKHRKMIDHVFVTKLDGSKDVKAARKVVSAILNADMVVLGPGSLYTSILPNLMIPEISDAIKKTQANVVYICNIMTQLGETENFSDANHLEVLHRHMNQKFVDTVLVNIGQVPENYIDTEKYDEYLVQVEHDFNGLKKEASMVISNDFLELRDNGVFHDKEKVVEELFKISFDVQYYGRKFETNIDTI</sequence>
<accession>A0A1I5XQW9</accession>
<dbReference type="SUPFAM" id="SSF142338">
    <property type="entry name" value="CofD-like"/>
    <property type="match status" value="1"/>
</dbReference>